<evidence type="ECO:0000313" key="4">
    <source>
        <dbReference type="Proteomes" id="UP000677457"/>
    </source>
</evidence>
<dbReference type="EMBL" id="VFOL01000001">
    <property type="protein sequence ID" value="TQL36396.1"/>
    <property type="molecule type" value="Genomic_DNA"/>
</dbReference>
<sequence>MAAYARPAPIGLSAAQLRNRMIRSARRIIVEHWPRVDRCLVCGSGWPCTATGYAYEFLGSVGQGDWVPPQPEGSRR</sequence>
<dbReference type="Proteomes" id="UP000315983">
    <property type="component" value="Unassembled WGS sequence"/>
</dbReference>
<dbReference type="GeneID" id="93770787"/>
<protein>
    <submittedName>
        <fullName evidence="2">Uncharacterized protein</fullName>
    </submittedName>
</protein>
<accession>A0A542XKP8</accession>
<dbReference type="AlphaFoldDB" id="A0A542XKP8"/>
<dbReference type="EMBL" id="BOQM01000019">
    <property type="protein sequence ID" value="GIM86020.1"/>
    <property type="molecule type" value="Genomic_DNA"/>
</dbReference>
<dbReference type="Proteomes" id="UP000677457">
    <property type="component" value="Unassembled WGS sequence"/>
</dbReference>
<organism evidence="2 3">
    <name type="scientific">Salinispora arenicola</name>
    <dbReference type="NCBI Taxonomy" id="168697"/>
    <lineage>
        <taxon>Bacteria</taxon>
        <taxon>Bacillati</taxon>
        <taxon>Actinomycetota</taxon>
        <taxon>Actinomycetes</taxon>
        <taxon>Micromonosporales</taxon>
        <taxon>Micromonosporaceae</taxon>
        <taxon>Salinispora</taxon>
    </lineage>
</organism>
<keyword evidence="4" id="KW-1185">Reference proteome</keyword>
<evidence type="ECO:0000313" key="3">
    <source>
        <dbReference type="Proteomes" id="UP000315983"/>
    </source>
</evidence>
<gene>
    <name evidence="2" type="ORF">FB564_1489</name>
    <name evidence="1" type="ORF">Sar04_27560</name>
</gene>
<name>A0A542XKP8_SALAC</name>
<evidence type="ECO:0000313" key="1">
    <source>
        <dbReference type="EMBL" id="GIM86020.1"/>
    </source>
</evidence>
<comment type="caution">
    <text evidence="2">The sequence shown here is derived from an EMBL/GenBank/DDBJ whole genome shotgun (WGS) entry which is preliminary data.</text>
</comment>
<reference evidence="2 3" key="1">
    <citation type="submission" date="2019-06" db="EMBL/GenBank/DDBJ databases">
        <title>Sequencing the genomes of 1000 actinobacteria strains.</title>
        <authorList>
            <person name="Klenk H.-P."/>
        </authorList>
    </citation>
    <scope>NUCLEOTIDE SEQUENCE [LARGE SCALE GENOMIC DNA]</scope>
    <source>
        <strain evidence="2 3">DSM 44819</strain>
    </source>
</reference>
<dbReference type="RefSeq" id="WP_142116237.1">
    <property type="nucleotide sequence ID" value="NZ_BOQM01000019.1"/>
</dbReference>
<reference evidence="1 4" key="2">
    <citation type="submission" date="2021-03" db="EMBL/GenBank/DDBJ databases">
        <title>Whole genome shotgun sequence of Salinispora arenicola NBRC 105043.</title>
        <authorList>
            <person name="Komaki H."/>
            <person name="Tamura T."/>
        </authorList>
    </citation>
    <scope>NUCLEOTIDE SEQUENCE [LARGE SCALE GENOMIC DNA]</scope>
    <source>
        <strain evidence="1 4">NBRC 105043</strain>
    </source>
</reference>
<proteinExistence type="predicted"/>
<evidence type="ECO:0000313" key="2">
    <source>
        <dbReference type="EMBL" id="TQL36396.1"/>
    </source>
</evidence>